<keyword evidence="2" id="KW-1133">Transmembrane helix</keyword>
<keyword evidence="2" id="KW-0472">Membrane</keyword>
<evidence type="ECO:0000313" key="3">
    <source>
        <dbReference type="EMBL" id="MFC7274534.1"/>
    </source>
</evidence>
<organism evidence="3 4">
    <name type="scientific">Paractinoplanes rhizophilus</name>
    <dbReference type="NCBI Taxonomy" id="1416877"/>
    <lineage>
        <taxon>Bacteria</taxon>
        <taxon>Bacillati</taxon>
        <taxon>Actinomycetota</taxon>
        <taxon>Actinomycetes</taxon>
        <taxon>Micromonosporales</taxon>
        <taxon>Micromonosporaceae</taxon>
        <taxon>Paractinoplanes</taxon>
    </lineage>
</organism>
<evidence type="ECO:0000256" key="2">
    <source>
        <dbReference type="SAM" id="Phobius"/>
    </source>
</evidence>
<keyword evidence="2" id="KW-0812">Transmembrane</keyword>
<sequence length="291" mass="31299">MAHYATPQQDWTSYQPVSAQPGPSPQSGAGPASWTAPASPAAEPAGQWPRQQATGDDMGMAPSWRPRIEPTAPSPSRFLPGLLVGLLAGLMILAPAGYFVGDLMFGDDGKPSADATGSPSPVSTALPPYEAAQAELNRVKFNGDLAALAEPWLPYMSRCVNSSDPYAPRPPRNEVTRVTCELGDMTIFFVEFQTPGDRDQEFVTRKEQNTNALQLAPGAATPTRQAGLPGINGNYVEYAFKPAKANSKTFAGIWWDRDGAPLVAARIEAAWGAEGLHESWEPLRNIWQRHG</sequence>
<dbReference type="Proteomes" id="UP001596548">
    <property type="component" value="Unassembled WGS sequence"/>
</dbReference>
<evidence type="ECO:0000313" key="4">
    <source>
        <dbReference type="Proteomes" id="UP001596548"/>
    </source>
</evidence>
<feature type="compositionally biased region" description="Polar residues" evidence="1">
    <location>
        <begin position="1"/>
        <end position="14"/>
    </location>
</feature>
<feature type="region of interest" description="Disordered" evidence="1">
    <location>
        <begin position="1"/>
        <end position="72"/>
    </location>
</feature>
<feature type="compositionally biased region" description="Low complexity" evidence="1">
    <location>
        <begin position="15"/>
        <end position="46"/>
    </location>
</feature>
<accession>A0ABW2HNV5</accession>
<comment type="caution">
    <text evidence="3">The sequence shown here is derived from an EMBL/GenBank/DDBJ whole genome shotgun (WGS) entry which is preliminary data.</text>
</comment>
<gene>
    <name evidence="3" type="ORF">ACFQS1_11125</name>
</gene>
<protein>
    <submittedName>
        <fullName evidence="3">Uncharacterized protein</fullName>
    </submittedName>
</protein>
<evidence type="ECO:0000256" key="1">
    <source>
        <dbReference type="SAM" id="MobiDB-lite"/>
    </source>
</evidence>
<reference evidence="4" key="1">
    <citation type="journal article" date="2019" name="Int. J. Syst. Evol. Microbiol.">
        <title>The Global Catalogue of Microorganisms (GCM) 10K type strain sequencing project: providing services to taxonomists for standard genome sequencing and annotation.</title>
        <authorList>
            <consortium name="The Broad Institute Genomics Platform"/>
            <consortium name="The Broad Institute Genome Sequencing Center for Infectious Disease"/>
            <person name="Wu L."/>
            <person name="Ma J."/>
        </authorList>
    </citation>
    <scope>NUCLEOTIDE SEQUENCE [LARGE SCALE GENOMIC DNA]</scope>
    <source>
        <strain evidence="4">XZYJT-10</strain>
    </source>
</reference>
<feature type="transmembrane region" description="Helical" evidence="2">
    <location>
        <begin position="78"/>
        <end position="100"/>
    </location>
</feature>
<keyword evidence="4" id="KW-1185">Reference proteome</keyword>
<name>A0ABW2HNV5_9ACTN</name>
<dbReference type="EMBL" id="JBHTBJ010000006">
    <property type="protein sequence ID" value="MFC7274534.1"/>
    <property type="molecule type" value="Genomic_DNA"/>
</dbReference>
<proteinExistence type="predicted"/>
<dbReference type="RefSeq" id="WP_378966606.1">
    <property type="nucleotide sequence ID" value="NZ_JBHTBJ010000006.1"/>
</dbReference>